<proteinExistence type="inferred from homology"/>
<dbReference type="PRINTS" id="PR00081">
    <property type="entry name" value="GDHRDH"/>
</dbReference>
<dbReference type="InterPro" id="IPR036291">
    <property type="entry name" value="NAD(P)-bd_dom_sf"/>
</dbReference>
<protein>
    <submittedName>
        <fullName evidence="7">3-oxoacyl-[acyl-carrier-protein] reductase</fullName>
        <ecNumber evidence="7">1.1.1.100</ecNumber>
    </submittedName>
</protein>
<name>A0A7C3UKL7_9EURY</name>
<feature type="binding site" evidence="5">
    <location>
        <position position="92"/>
    </location>
    <ligand>
        <name>NADP(+)</name>
        <dbReference type="ChEBI" id="CHEBI:58349"/>
    </ligand>
</feature>
<keyword evidence="3 7" id="KW-0560">Oxidoreductase</keyword>
<dbReference type="FunFam" id="3.40.50.720:FF:000115">
    <property type="entry name" value="3-oxoacyl-[acyl-carrier-protein] reductase FabG"/>
    <property type="match status" value="1"/>
</dbReference>
<evidence type="ECO:0000313" key="7">
    <source>
        <dbReference type="EMBL" id="HGE66652.1"/>
    </source>
</evidence>
<evidence type="ECO:0000259" key="6">
    <source>
        <dbReference type="SMART" id="SM00822"/>
    </source>
</evidence>
<feature type="domain" description="Ketoreductase" evidence="6">
    <location>
        <begin position="7"/>
        <end position="187"/>
    </location>
</feature>
<dbReference type="EC" id="1.1.1.100" evidence="7"/>
<reference evidence="7" key="1">
    <citation type="journal article" date="2020" name="mSystems">
        <title>Genome- and Community-Level Interaction Insights into Carbon Utilization and Element Cycling Functions of Hydrothermarchaeota in Hydrothermal Sediment.</title>
        <authorList>
            <person name="Zhou Z."/>
            <person name="Liu Y."/>
            <person name="Xu W."/>
            <person name="Pan J."/>
            <person name="Luo Z.H."/>
            <person name="Li M."/>
        </authorList>
    </citation>
    <scope>NUCLEOTIDE SEQUENCE [LARGE SCALE GENOMIC DNA]</scope>
    <source>
        <strain evidence="9">SpSt-10</strain>
        <strain evidence="8">SpSt-62</strain>
        <strain evidence="7">SpSt-97</strain>
    </source>
</reference>
<evidence type="ECO:0000256" key="5">
    <source>
        <dbReference type="PIRSR" id="PIRSR611284-2"/>
    </source>
</evidence>
<feature type="binding site" evidence="5">
    <location>
        <begin position="156"/>
        <end position="160"/>
    </location>
    <ligand>
        <name>NADP(+)</name>
        <dbReference type="ChEBI" id="CHEBI:58349"/>
    </ligand>
</feature>
<evidence type="ECO:0000256" key="1">
    <source>
        <dbReference type="ARBA" id="ARBA00006484"/>
    </source>
</evidence>
<dbReference type="PROSITE" id="PS00061">
    <property type="entry name" value="ADH_SHORT"/>
    <property type="match status" value="1"/>
</dbReference>
<dbReference type="InterPro" id="IPR057326">
    <property type="entry name" value="KR_dom"/>
</dbReference>
<evidence type="ECO:0000313" key="8">
    <source>
        <dbReference type="EMBL" id="HGU58635.1"/>
    </source>
</evidence>
<dbReference type="SMART" id="SM00822">
    <property type="entry name" value="PKS_KR"/>
    <property type="match status" value="1"/>
</dbReference>
<dbReference type="GO" id="GO:0004316">
    <property type="term" value="F:3-oxoacyl-[acyl-carrier-protein] reductase (NADPH) activity"/>
    <property type="evidence" value="ECO:0007669"/>
    <property type="project" value="UniProtKB-EC"/>
</dbReference>
<dbReference type="InterPro" id="IPR011284">
    <property type="entry name" value="3oxo_ACP_reduc"/>
</dbReference>
<sequence length="249" mass="26952">MPNLNGKLMLVTGASRGIGRAIAIKAAKCGADIVLNYVSDKSKPLVDETIKIIKDLGREAIAVKADVGNWDEVMSMWEIVKDFGTVSCLVNNAGITRDNLFVKMSKEDWDEVIRVNLTGAFYVTRIFIDHLIETKGSIVFVSSVVGQDGNVGQANYAASKAGLIGLTKALALELARYGIRVNAVAPGFTETDMTAKIPEKVREKILSRIPMKRFADPDEIAKVVVFLASDDASYITGVTIPVSGGMRRD</sequence>
<dbReference type="InterPro" id="IPR002347">
    <property type="entry name" value="SDR_fam"/>
</dbReference>
<dbReference type="EMBL" id="DTPI01000031">
    <property type="protein sequence ID" value="HGE66652.1"/>
    <property type="molecule type" value="Genomic_DNA"/>
</dbReference>
<gene>
    <name evidence="7" type="primary">fabG</name>
    <name evidence="9" type="ORF">ENL48_04650</name>
    <name evidence="8" type="ORF">ENT89_00095</name>
    <name evidence="7" type="ORF">ENX77_06020</name>
</gene>
<keyword evidence="2 5" id="KW-0521">NADP</keyword>
<dbReference type="PANTHER" id="PTHR42879:SF2">
    <property type="entry name" value="3-OXOACYL-[ACYL-CARRIER-PROTEIN] REDUCTASE FABG"/>
    <property type="match status" value="1"/>
</dbReference>
<dbReference type="InterPro" id="IPR050259">
    <property type="entry name" value="SDR"/>
</dbReference>
<dbReference type="NCBIfam" id="TIGR01830">
    <property type="entry name" value="3oxo_ACP_reduc"/>
    <property type="match status" value="1"/>
</dbReference>
<evidence type="ECO:0000256" key="2">
    <source>
        <dbReference type="ARBA" id="ARBA00022857"/>
    </source>
</evidence>
<dbReference type="AlphaFoldDB" id="A0A7C3UKL7"/>
<comment type="caution">
    <text evidence="7">The sequence shown here is derived from an EMBL/GenBank/DDBJ whole genome shotgun (WGS) entry which is preliminary data.</text>
</comment>
<dbReference type="CDD" id="cd05333">
    <property type="entry name" value="BKR_SDR_c"/>
    <property type="match status" value="1"/>
</dbReference>
<dbReference type="Pfam" id="PF13561">
    <property type="entry name" value="adh_short_C2"/>
    <property type="match status" value="1"/>
</dbReference>
<comment type="similarity">
    <text evidence="1">Belongs to the short-chain dehydrogenases/reductases (SDR) family.</text>
</comment>
<dbReference type="Gene3D" id="3.40.50.720">
    <property type="entry name" value="NAD(P)-binding Rossmann-like Domain"/>
    <property type="match status" value="1"/>
</dbReference>
<evidence type="ECO:0000256" key="4">
    <source>
        <dbReference type="PIRSR" id="PIRSR611284-1"/>
    </source>
</evidence>
<dbReference type="PRINTS" id="PR00080">
    <property type="entry name" value="SDRFAMILY"/>
</dbReference>
<dbReference type="PANTHER" id="PTHR42879">
    <property type="entry name" value="3-OXOACYL-(ACYL-CARRIER-PROTEIN) REDUCTASE"/>
    <property type="match status" value="1"/>
</dbReference>
<accession>A0A7C3UKL7</accession>
<feature type="binding site" evidence="5">
    <location>
        <begin position="13"/>
        <end position="16"/>
    </location>
    <ligand>
        <name>NADP(+)</name>
        <dbReference type="ChEBI" id="CHEBI:58349"/>
    </ligand>
</feature>
<organism evidence="7">
    <name type="scientific">Geoglobus ahangari</name>
    <dbReference type="NCBI Taxonomy" id="113653"/>
    <lineage>
        <taxon>Archaea</taxon>
        <taxon>Methanobacteriati</taxon>
        <taxon>Methanobacteriota</taxon>
        <taxon>Archaeoglobi</taxon>
        <taxon>Archaeoglobales</taxon>
        <taxon>Archaeoglobaceae</taxon>
        <taxon>Geoglobus</taxon>
    </lineage>
</organism>
<dbReference type="EMBL" id="DTAK01000001">
    <property type="protein sequence ID" value="HGU58635.1"/>
    <property type="molecule type" value="Genomic_DNA"/>
</dbReference>
<dbReference type="SUPFAM" id="SSF51735">
    <property type="entry name" value="NAD(P)-binding Rossmann-fold domains"/>
    <property type="match status" value="1"/>
</dbReference>
<dbReference type="NCBIfam" id="NF005559">
    <property type="entry name" value="PRK07231.1"/>
    <property type="match status" value="1"/>
</dbReference>
<evidence type="ECO:0000256" key="3">
    <source>
        <dbReference type="ARBA" id="ARBA00023002"/>
    </source>
</evidence>
<evidence type="ECO:0000313" key="9">
    <source>
        <dbReference type="EMBL" id="HHF48456.1"/>
    </source>
</evidence>
<dbReference type="EMBL" id="DRUC01000068">
    <property type="protein sequence ID" value="HHF48456.1"/>
    <property type="molecule type" value="Genomic_DNA"/>
</dbReference>
<dbReference type="GO" id="GO:0051287">
    <property type="term" value="F:NAD binding"/>
    <property type="evidence" value="ECO:0007669"/>
    <property type="project" value="InterPro"/>
</dbReference>
<feature type="active site" description="Proton acceptor" evidence="4">
    <location>
        <position position="156"/>
    </location>
</feature>
<dbReference type="InterPro" id="IPR020904">
    <property type="entry name" value="Sc_DH/Rdtase_CS"/>
</dbReference>
<dbReference type="GO" id="GO:0006633">
    <property type="term" value="P:fatty acid biosynthetic process"/>
    <property type="evidence" value="ECO:0007669"/>
    <property type="project" value="InterPro"/>
</dbReference>
<dbReference type="NCBIfam" id="NF009466">
    <property type="entry name" value="PRK12826.1-2"/>
    <property type="match status" value="1"/>
</dbReference>